<sequence>MHDFIGFVVEALRLVPLILAFYIPALVGVAIVKEHGESYKVKAALVFLVGFGGIVALQVLLRSASALQVAQTIGLSLVQIAAALFLAALTVYKLAD</sequence>
<feature type="transmembrane region" description="Helical" evidence="1">
    <location>
        <begin position="44"/>
        <end position="61"/>
    </location>
</feature>
<proteinExistence type="predicted"/>
<organism evidence="2">
    <name type="scientific">uncultured Rubrobacteraceae bacterium</name>
    <dbReference type="NCBI Taxonomy" id="349277"/>
    <lineage>
        <taxon>Bacteria</taxon>
        <taxon>Bacillati</taxon>
        <taxon>Actinomycetota</taxon>
        <taxon>Rubrobacteria</taxon>
        <taxon>Rubrobacterales</taxon>
        <taxon>Rubrobacteraceae</taxon>
        <taxon>environmental samples</taxon>
    </lineage>
</organism>
<feature type="transmembrane region" description="Helical" evidence="1">
    <location>
        <begin position="12"/>
        <end position="32"/>
    </location>
</feature>
<feature type="transmembrane region" description="Helical" evidence="1">
    <location>
        <begin position="73"/>
        <end position="92"/>
    </location>
</feature>
<evidence type="ECO:0000313" key="2">
    <source>
        <dbReference type="EMBL" id="CAA9464322.1"/>
    </source>
</evidence>
<accession>A0A6J4R4W5</accession>
<keyword evidence="1" id="KW-1133">Transmembrane helix</keyword>
<name>A0A6J4R4W5_9ACTN</name>
<keyword evidence="1" id="KW-0812">Transmembrane</keyword>
<evidence type="ECO:0000256" key="1">
    <source>
        <dbReference type="SAM" id="Phobius"/>
    </source>
</evidence>
<gene>
    <name evidence="2" type="ORF">AVDCRST_MAG28-3845</name>
</gene>
<reference evidence="2" key="1">
    <citation type="submission" date="2020-02" db="EMBL/GenBank/DDBJ databases">
        <authorList>
            <person name="Meier V. D."/>
        </authorList>
    </citation>
    <scope>NUCLEOTIDE SEQUENCE</scope>
    <source>
        <strain evidence="2">AVDCRST_MAG28</strain>
    </source>
</reference>
<dbReference type="AlphaFoldDB" id="A0A6J4R4W5"/>
<keyword evidence="1" id="KW-0472">Membrane</keyword>
<protein>
    <submittedName>
        <fullName evidence="2">Uncharacterized protein</fullName>
    </submittedName>
</protein>
<dbReference type="EMBL" id="CADCVE010000097">
    <property type="protein sequence ID" value="CAA9464322.1"/>
    <property type="molecule type" value="Genomic_DNA"/>
</dbReference>